<protein>
    <recommendedName>
        <fullName evidence="4">Integrase</fullName>
    </recommendedName>
</protein>
<dbReference type="Proteomes" id="UP000243661">
    <property type="component" value="Unassembled WGS sequence"/>
</dbReference>
<dbReference type="Gene3D" id="1.10.443.10">
    <property type="entry name" value="Intergrase catalytic core"/>
    <property type="match status" value="1"/>
</dbReference>
<evidence type="ECO:0000256" key="1">
    <source>
        <dbReference type="ARBA" id="ARBA00023172"/>
    </source>
</evidence>
<evidence type="ECO:0008006" key="4">
    <source>
        <dbReference type="Google" id="ProtNLM"/>
    </source>
</evidence>
<dbReference type="RefSeq" id="WP_092719672.1">
    <property type="nucleotide sequence ID" value="NZ_FMBK01000006.1"/>
</dbReference>
<dbReference type="GO" id="GO:0006310">
    <property type="term" value="P:DNA recombination"/>
    <property type="evidence" value="ECO:0007669"/>
    <property type="project" value="UniProtKB-KW"/>
</dbReference>
<dbReference type="AlphaFoldDB" id="A0A1C4GUS2"/>
<name>A0A1C4GUS2_9GAMM</name>
<evidence type="ECO:0000313" key="3">
    <source>
        <dbReference type="Proteomes" id="UP000243661"/>
    </source>
</evidence>
<evidence type="ECO:0000313" key="2">
    <source>
        <dbReference type="EMBL" id="SCC71959.1"/>
    </source>
</evidence>
<organism evidence="2 3">
    <name type="scientific">Acinetobacter albensis</name>
    <dbReference type="NCBI Taxonomy" id="1673609"/>
    <lineage>
        <taxon>Bacteria</taxon>
        <taxon>Pseudomonadati</taxon>
        <taxon>Pseudomonadota</taxon>
        <taxon>Gammaproteobacteria</taxon>
        <taxon>Moraxellales</taxon>
        <taxon>Moraxellaceae</taxon>
        <taxon>Acinetobacter</taxon>
    </lineage>
</organism>
<reference evidence="2 3" key="1">
    <citation type="submission" date="2016-08" db="EMBL/GenBank/DDBJ databases">
        <authorList>
            <person name="Seilhamer J.J."/>
        </authorList>
    </citation>
    <scope>NUCLEOTIDE SEQUENCE [LARGE SCALE GENOMIC DNA]</scope>
    <source>
        <strain evidence="2 3">ANC 4874</strain>
    </source>
</reference>
<dbReference type="GO" id="GO:0003677">
    <property type="term" value="F:DNA binding"/>
    <property type="evidence" value="ECO:0007669"/>
    <property type="project" value="InterPro"/>
</dbReference>
<dbReference type="InterPro" id="IPR011010">
    <property type="entry name" value="DNA_brk_join_enz"/>
</dbReference>
<accession>A0A1C4GUS2</accession>
<proteinExistence type="predicted"/>
<dbReference type="SUPFAM" id="SSF56349">
    <property type="entry name" value="DNA breaking-rejoining enzymes"/>
    <property type="match status" value="1"/>
</dbReference>
<dbReference type="OrthoDB" id="5366218at2"/>
<gene>
    <name evidence="2" type="ORF">GA0116959_106187</name>
</gene>
<dbReference type="GO" id="GO:0015074">
    <property type="term" value="P:DNA integration"/>
    <property type="evidence" value="ECO:0007669"/>
    <property type="project" value="InterPro"/>
</dbReference>
<keyword evidence="1" id="KW-0233">DNA recombination</keyword>
<dbReference type="EMBL" id="FMBK01000006">
    <property type="protein sequence ID" value="SCC71959.1"/>
    <property type="molecule type" value="Genomic_DNA"/>
</dbReference>
<sequence>MNLELRPTIVVDVPLAAGEVLLNPELVVIRFPHGNFVDIGALCYLKNISAKGKNRHLGRFVELRSLVDSRKQQIRKLIMLISDQLTYSSRTSVTVKNLVDAFIAFIRWADESDFNNVLESTDNAKKIIIVYSHFLDDEYSKGNISLKHSTTQRGKVIRFLSEFFQEDSFHHGLIRLKDLDFNKRWKPQPYKFAQQAVNYEIRPIKIVDLPLRAGQVLLNPEQVIIRFPAGKLVDIGALCYLKSEPIKDFKQRVTNYKECGRLVQLGSLSETRRHQIRKLTKLISDQLKYSGRNSATVKKLVTAFIKFIRWADESDFNNVLESAGNAKEIFIFYSNFLDVEYSKGNISLRHSTTQRSIVPRFLSEFFEEDCFQQGLIKLRSVDSNKRLKPQTFKIAQKASNYKIRPIKIVDLPLGVGEVLLNPEQAIIRFASGKSVDIGALCYLKVEPVKDYKQGTARYQKRGRLVQLGSLSETRKHQVRKLIDHISDQLMYSGRRVETIKDLVSRFIAFIRWADERNFHDVLDSAVNAKKVVIIYAQFLKEKFLRNEISLNHAARQQASVVNFLSEFFEEDNFSHGMFLLRVTRDINTATHPPSEDTQTRLLALCNALFYGISSLVLDCKGYPYKLTLPEFLQLPNNFLWLFPAESWFKRPEIALEQRKMCLGFNYLTGELNTINEIKRLRGHSLRGDEKIIVEAQSNIDAANSDFRDSQRMHVGTVALNAFVVLFLAQTGMNWAQLINLTWSNDYQIESERQLFRTIKWRAGGKECFFELPSSFMSIFKRYLQLRDFLLGNQSCEWLFFKLGERGIGSPSQIKGTLHYFYKSLKKIDPDLTEIHSRQWRAAKSDWLIRNTDISTTALVLQNTEKTVLTSYIAGSETKQWEEMSNFLNQVSDVVRDKREKTQNITLRAVGGCSSFGEPSSVSTATSIVSNCIEPEGCLFCDKFRIHVDEIDIRKLLSCRYCVSKTAHLAGDQEMYQKLINPILNRIEVIITEIAKHNKDLLEKIRYEVDEEGELESYWRRKLEMFMELGVVI</sequence>
<dbReference type="InterPro" id="IPR013762">
    <property type="entry name" value="Integrase-like_cat_sf"/>
</dbReference>